<dbReference type="InterPro" id="IPR043519">
    <property type="entry name" value="NT_sf"/>
</dbReference>
<dbReference type="InterPro" id="IPR033655">
    <property type="entry name" value="TGS_RelA/SpoT"/>
</dbReference>
<feature type="domain" description="HD" evidence="3">
    <location>
        <begin position="71"/>
        <end position="170"/>
    </location>
</feature>
<keyword evidence="6" id="KW-1185">Reference proteome</keyword>
<dbReference type="InterPro" id="IPR004095">
    <property type="entry name" value="TGS"/>
</dbReference>
<dbReference type="EC" id="3.1.7.2" evidence="5"/>
<dbReference type="InterPro" id="IPR006674">
    <property type="entry name" value="HD_domain"/>
</dbReference>
<dbReference type="InterPro" id="IPR012675">
    <property type="entry name" value="Beta-grasp_dom_sf"/>
</dbReference>
<dbReference type="InterPro" id="IPR007685">
    <property type="entry name" value="RelA_SpoT"/>
</dbReference>
<dbReference type="CDD" id="cd05399">
    <property type="entry name" value="NT_Rel-Spo_like"/>
    <property type="match status" value="1"/>
</dbReference>
<gene>
    <name evidence="5" type="primary">spoT</name>
    <name evidence="5" type="ORF">ACCAA_480047</name>
</gene>
<dbReference type="PROSITE" id="PS51831">
    <property type="entry name" value="HD"/>
    <property type="match status" value="1"/>
</dbReference>
<dbReference type="Pfam" id="PF13291">
    <property type="entry name" value="ACT_4"/>
    <property type="match status" value="1"/>
</dbReference>
<dbReference type="Pfam" id="PF13328">
    <property type="entry name" value="HD_4"/>
    <property type="match status" value="1"/>
</dbReference>
<dbReference type="STRING" id="1860102.ACCAA_480047"/>
<dbReference type="Pfam" id="PF02824">
    <property type="entry name" value="TGS"/>
    <property type="match status" value="1"/>
</dbReference>
<dbReference type="FunFam" id="3.10.20.30:FF:000002">
    <property type="entry name" value="GTP pyrophosphokinase (RelA/SpoT)"/>
    <property type="match status" value="1"/>
</dbReference>
<dbReference type="Gene3D" id="3.10.20.30">
    <property type="match status" value="1"/>
</dbReference>
<evidence type="ECO:0000313" key="5">
    <source>
        <dbReference type="EMBL" id="SBT07700.1"/>
    </source>
</evidence>
<dbReference type="EC" id="2.7.6.5" evidence="5"/>
<accession>A0A1A8XRE5</accession>
<dbReference type="SMART" id="SM00954">
    <property type="entry name" value="RelA_SpoT"/>
    <property type="match status" value="1"/>
</dbReference>
<dbReference type="AlphaFoldDB" id="A0A1A8XRE5"/>
<dbReference type="Gene3D" id="3.30.70.260">
    <property type="match status" value="1"/>
</dbReference>
<dbReference type="InterPro" id="IPR003607">
    <property type="entry name" value="HD/PDEase_dom"/>
</dbReference>
<dbReference type="SUPFAM" id="SSF109604">
    <property type="entry name" value="HD-domain/PDEase-like"/>
    <property type="match status" value="1"/>
</dbReference>
<dbReference type="InterPro" id="IPR004811">
    <property type="entry name" value="RelA/Spo_fam"/>
</dbReference>
<dbReference type="SUPFAM" id="SSF81301">
    <property type="entry name" value="Nucleotidyltransferase"/>
    <property type="match status" value="1"/>
</dbReference>
<proteinExistence type="inferred from homology"/>
<dbReference type="PROSITE" id="PS51880">
    <property type="entry name" value="TGS"/>
    <property type="match status" value="1"/>
</dbReference>
<dbReference type="CDD" id="cd01668">
    <property type="entry name" value="TGS_RSH"/>
    <property type="match status" value="1"/>
</dbReference>
<dbReference type="SMART" id="SM00471">
    <property type="entry name" value="HDc"/>
    <property type="match status" value="1"/>
</dbReference>
<dbReference type="CDD" id="cd04876">
    <property type="entry name" value="ACT_RelA-SpoT"/>
    <property type="match status" value="1"/>
</dbReference>
<evidence type="ECO:0000313" key="6">
    <source>
        <dbReference type="Proteomes" id="UP000199169"/>
    </source>
</evidence>
<name>A0A1A8XRE5_9PROT</name>
<keyword evidence="5" id="KW-0378">Hydrolase</keyword>
<dbReference type="GO" id="GO:0042594">
    <property type="term" value="P:response to starvation"/>
    <property type="evidence" value="ECO:0007669"/>
    <property type="project" value="TreeGrafter"/>
</dbReference>
<dbReference type="FunFam" id="1.10.3210.10:FF:000001">
    <property type="entry name" value="GTP pyrophosphokinase RelA"/>
    <property type="match status" value="1"/>
</dbReference>
<reference evidence="5 6" key="1">
    <citation type="submission" date="2016-06" db="EMBL/GenBank/DDBJ databases">
        <authorList>
            <person name="Kjaerup R.B."/>
            <person name="Dalgaard T.S."/>
            <person name="Juul-Madsen H.R."/>
        </authorList>
    </citation>
    <scope>NUCLEOTIDE SEQUENCE [LARGE SCALE GENOMIC DNA]</scope>
    <source>
        <strain evidence="5">3</strain>
    </source>
</reference>
<dbReference type="CDD" id="cd00077">
    <property type="entry name" value="HDc"/>
    <property type="match status" value="1"/>
</dbReference>
<evidence type="ECO:0000256" key="1">
    <source>
        <dbReference type="RuleBase" id="RU003847"/>
    </source>
</evidence>
<dbReference type="NCBIfam" id="TIGR00691">
    <property type="entry name" value="spoT_relA"/>
    <property type="match status" value="1"/>
</dbReference>
<dbReference type="SUPFAM" id="SSF81271">
    <property type="entry name" value="TGS-like"/>
    <property type="match status" value="1"/>
</dbReference>
<dbReference type="PANTHER" id="PTHR21262:SF36">
    <property type="entry name" value="BIFUNCTIONAL (P)PPGPP SYNTHASE_HYDROLASE SPOT"/>
    <property type="match status" value="1"/>
</dbReference>
<dbReference type="FunFam" id="3.30.460.10:FF:000001">
    <property type="entry name" value="GTP pyrophosphokinase RelA"/>
    <property type="match status" value="1"/>
</dbReference>
<dbReference type="GO" id="GO:0008893">
    <property type="term" value="F:guanosine-3',5'-bis(diphosphate) 3'-diphosphatase activity"/>
    <property type="evidence" value="ECO:0007669"/>
    <property type="project" value="UniProtKB-EC"/>
</dbReference>
<dbReference type="InterPro" id="IPR002912">
    <property type="entry name" value="ACT_dom"/>
</dbReference>
<evidence type="ECO:0000259" key="3">
    <source>
        <dbReference type="PROSITE" id="PS51831"/>
    </source>
</evidence>
<dbReference type="GO" id="GO:0015949">
    <property type="term" value="P:nucleobase-containing small molecule interconversion"/>
    <property type="evidence" value="ECO:0007669"/>
    <property type="project" value="UniProtKB-ARBA"/>
</dbReference>
<comment type="function">
    <text evidence="1">In eubacteria ppGpp (guanosine 3'-diphosphate 5'-diphosphate) is a mediator of the stringent response that coordinates a variety of cellular activities in response to changes in nutritional abundance.</text>
</comment>
<dbReference type="SUPFAM" id="SSF55021">
    <property type="entry name" value="ACT-like"/>
    <property type="match status" value="1"/>
</dbReference>
<protein>
    <submittedName>
        <fullName evidence="5">Bifunctional (P)ppGpp synthetase II and guanosine-3',5'-bis pyrophosphate 3'-pyrophosphohydrolase</fullName>
        <ecNumber evidence="5">2.7.6.5</ecNumber>
        <ecNumber evidence="5">3.1.7.2</ecNumber>
    </submittedName>
</protein>
<feature type="domain" description="ACT" evidence="2">
    <location>
        <begin position="657"/>
        <end position="732"/>
    </location>
</feature>
<feature type="domain" description="TGS" evidence="4">
    <location>
        <begin position="412"/>
        <end position="473"/>
    </location>
</feature>
<dbReference type="PROSITE" id="PS51671">
    <property type="entry name" value="ACT"/>
    <property type="match status" value="1"/>
</dbReference>
<dbReference type="Gene3D" id="1.10.3210.10">
    <property type="entry name" value="Hypothetical protein af1432"/>
    <property type="match status" value="1"/>
</dbReference>
<dbReference type="PANTHER" id="PTHR21262">
    <property type="entry name" value="GUANOSINE-3',5'-BIS DIPHOSPHATE 3'-PYROPHOSPHOHYDROLASE"/>
    <property type="match status" value="1"/>
</dbReference>
<evidence type="ECO:0000259" key="4">
    <source>
        <dbReference type="PROSITE" id="PS51880"/>
    </source>
</evidence>
<dbReference type="InterPro" id="IPR012676">
    <property type="entry name" value="TGS-like"/>
</dbReference>
<dbReference type="Gene3D" id="3.30.460.10">
    <property type="entry name" value="Beta Polymerase, domain 2"/>
    <property type="match status" value="1"/>
</dbReference>
<organism evidence="5 6">
    <name type="scientific">Candidatus Accumulibacter aalborgensis</name>
    <dbReference type="NCBI Taxonomy" id="1860102"/>
    <lineage>
        <taxon>Bacteria</taxon>
        <taxon>Pseudomonadati</taxon>
        <taxon>Pseudomonadota</taxon>
        <taxon>Betaproteobacteria</taxon>
        <taxon>Candidatus Accumulibacter</taxon>
    </lineage>
</organism>
<dbReference type="Pfam" id="PF04607">
    <property type="entry name" value="RelA_SpoT"/>
    <property type="match status" value="1"/>
</dbReference>
<dbReference type="InterPro" id="IPR045865">
    <property type="entry name" value="ACT-like_dom_sf"/>
</dbReference>
<dbReference type="GO" id="GO:0005886">
    <property type="term" value="C:plasma membrane"/>
    <property type="evidence" value="ECO:0007669"/>
    <property type="project" value="TreeGrafter"/>
</dbReference>
<dbReference type="RefSeq" id="WP_186407833.1">
    <property type="nucleotide sequence ID" value="NZ_FLQX01000125.1"/>
</dbReference>
<evidence type="ECO:0000259" key="2">
    <source>
        <dbReference type="PROSITE" id="PS51671"/>
    </source>
</evidence>
<keyword evidence="5" id="KW-0808">Transferase</keyword>
<comment type="similarity">
    <text evidence="1">Belongs to the relA/spoT family.</text>
</comment>
<dbReference type="EMBL" id="FLQX01000125">
    <property type="protein sequence ID" value="SBT07700.1"/>
    <property type="molecule type" value="Genomic_DNA"/>
</dbReference>
<dbReference type="Proteomes" id="UP000199169">
    <property type="component" value="Unassembled WGS sequence"/>
</dbReference>
<sequence length="735" mass="81913">MNTVAATSTTAELPLVDHSADFPHPEDDPAYRVFIDSLSYLPPEEIEVVREAYLFSEYAHRGQRRLSGEAYITHPLAVAGAIAEWQMDVEGVVAALLHDVMEDTVVGKNEIAERFGKPVADLVDGLSKLDKIEFQSHEEAQAENFRKMLMAMARDLRVVLIKLADRHHNLQTMAAVRADKRRRIARETLEIYAPIASRLGLNKLFQELQDLSFHLIYPMRARVLARALNAARGNRRELLSRILEGIKGKLRDANIVAQVFGREKSLYSIYRKMLEKRLSFSQVLDVYGFRVVVTDVPTAYLTLGALHALYKPVPGKFKDYIAIPKPNGYQSLHTTLIGPHGTPFELQIRTEAMDNVAQEGIASHWLYKDSEAVGAELQQKTTKWFHSLLDLQSTAGDSSEFFEHVKVDLFPHEIYVFTPKGKIIALPRGATPVDLAYAVHTDIGNHSVAAHINFTLMPLATELTNGDRVDIVTAADAHPNAAWLAQVKTGRARSKIRHYLKTAHHDESTALGEKMLDQELRALGVVASEVPVSSWKNVLRDSGNKLIKEVYTDIGLGFRIAGVVARRLLAREEAPLVVTDNRPASLVIRGTEGMAVQFAPCCQPIPGDPIIGSIWKGKGLVIHTHDCLAIRKARSAKPTKWIEVEWEPEPGKLFSVRLRLMVQNTLGVLGRIATEISNSGTNIEHVNMDDKHPGLYTTLHFTVQVASRTSLARLMRGLRRIPEVARISRDQGLPA</sequence>
<dbReference type="GO" id="GO:0008728">
    <property type="term" value="F:GTP diphosphokinase activity"/>
    <property type="evidence" value="ECO:0007669"/>
    <property type="project" value="UniProtKB-EC"/>
</dbReference>
<dbReference type="GO" id="GO:0015969">
    <property type="term" value="P:guanosine tetraphosphate metabolic process"/>
    <property type="evidence" value="ECO:0007669"/>
    <property type="project" value="InterPro"/>
</dbReference>